<evidence type="ECO:0000313" key="2">
    <source>
        <dbReference type="Proteomes" id="UP001597549"/>
    </source>
</evidence>
<comment type="caution">
    <text evidence="1">The sequence shown here is derived from an EMBL/GenBank/DDBJ whole genome shotgun (WGS) entry which is preliminary data.</text>
</comment>
<reference evidence="2" key="1">
    <citation type="journal article" date="2019" name="Int. J. Syst. Evol. Microbiol.">
        <title>The Global Catalogue of Microorganisms (GCM) 10K type strain sequencing project: providing services to taxonomists for standard genome sequencing and annotation.</title>
        <authorList>
            <consortium name="The Broad Institute Genomics Platform"/>
            <consortium name="The Broad Institute Genome Sequencing Center for Infectious Disease"/>
            <person name="Wu L."/>
            <person name="Ma J."/>
        </authorList>
    </citation>
    <scope>NUCLEOTIDE SEQUENCE [LARGE SCALE GENOMIC DNA]</scope>
    <source>
        <strain evidence="2">KCTC 52644</strain>
    </source>
</reference>
<sequence length="132" mass="14309">MKNQIPPLSPAFRELAEQHFVLLAAANTAKKRDVLQLNLSGYGDVMQLIGDLVKVSILAMGEGEPYSNAHIPQPLVNISGVLGIILDLIPYEEADLLDQLRAAVLEPDLNGVEAADFLVENIFSTMPVGLME</sequence>
<organism evidence="1 2">
    <name type="scientific">Flavobacterium ardleyense</name>
    <dbReference type="NCBI Taxonomy" id="2038737"/>
    <lineage>
        <taxon>Bacteria</taxon>
        <taxon>Pseudomonadati</taxon>
        <taxon>Bacteroidota</taxon>
        <taxon>Flavobacteriia</taxon>
        <taxon>Flavobacteriales</taxon>
        <taxon>Flavobacteriaceae</taxon>
        <taxon>Flavobacterium</taxon>
    </lineage>
</organism>
<dbReference type="RefSeq" id="WP_379803758.1">
    <property type="nucleotide sequence ID" value="NZ_JBHUOL010000006.1"/>
</dbReference>
<keyword evidence="2" id="KW-1185">Reference proteome</keyword>
<accession>A0ABW5Z411</accession>
<protein>
    <submittedName>
        <fullName evidence="1">Uncharacterized protein</fullName>
    </submittedName>
</protein>
<name>A0ABW5Z411_9FLAO</name>
<dbReference type="EMBL" id="JBHUOL010000006">
    <property type="protein sequence ID" value="MFD2907509.1"/>
    <property type="molecule type" value="Genomic_DNA"/>
</dbReference>
<gene>
    <name evidence="1" type="ORF">ACFSX9_02055</name>
</gene>
<dbReference type="Proteomes" id="UP001597549">
    <property type="component" value="Unassembled WGS sequence"/>
</dbReference>
<proteinExistence type="predicted"/>
<evidence type="ECO:0000313" key="1">
    <source>
        <dbReference type="EMBL" id="MFD2907509.1"/>
    </source>
</evidence>